<name>A0ABW6W866_9ACTN</name>
<dbReference type="EMBL" id="JBIAZU010000001">
    <property type="protein sequence ID" value="MFF5289146.1"/>
    <property type="molecule type" value="Genomic_DNA"/>
</dbReference>
<proteinExistence type="predicted"/>
<reference evidence="1 2" key="1">
    <citation type="submission" date="2024-10" db="EMBL/GenBank/DDBJ databases">
        <title>The Natural Products Discovery Center: Release of the First 8490 Sequenced Strains for Exploring Actinobacteria Biosynthetic Diversity.</title>
        <authorList>
            <person name="Kalkreuter E."/>
            <person name="Kautsar S.A."/>
            <person name="Yang D."/>
            <person name="Bader C.D."/>
            <person name="Teijaro C.N."/>
            <person name="Fluegel L."/>
            <person name="Davis C.M."/>
            <person name="Simpson J.R."/>
            <person name="Lauterbach L."/>
            <person name="Steele A.D."/>
            <person name="Gui C."/>
            <person name="Meng S."/>
            <person name="Li G."/>
            <person name="Viehrig K."/>
            <person name="Ye F."/>
            <person name="Su P."/>
            <person name="Kiefer A.F."/>
            <person name="Nichols A."/>
            <person name="Cepeda A.J."/>
            <person name="Yan W."/>
            <person name="Fan B."/>
            <person name="Jiang Y."/>
            <person name="Adhikari A."/>
            <person name="Zheng C.-J."/>
            <person name="Schuster L."/>
            <person name="Cowan T.M."/>
            <person name="Smanski M.J."/>
            <person name="Chevrette M.G."/>
            <person name="De Carvalho L.P.S."/>
            <person name="Shen B."/>
        </authorList>
    </citation>
    <scope>NUCLEOTIDE SEQUENCE [LARGE SCALE GENOMIC DNA]</scope>
    <source>
        <strain evidence="1 2">NPDC000087</strain>
    </source>
</reference>
<gene>
    <name evidence="1" type="ORF">ACFY35_06900</name>
</gene>
<protein>
    <submittedName>
        <fullName evidence="1">Uncharacterized protein</fullName>
    </submittedName>
</protein>
<dbReference type="Proteomes" id="UP001602245">
    <property type="component" value="Unassembled WGS sequence"/>
</dbReference>
<organism evidence="1 2">
    <name type="scientific">Paractinoplanes globisporus</name>
    <dbReference type="NCBI Taxonomy" id="113565"/>
    <lineage>
        <taxon>Bacteria</taxon>
        <taxon>Bacillati</taxon>
        <taxon>Actinomycetota</taxon>
        <taxon>Actinomycetes</taxon>
        <taxon>Micromonosporales</taxon>
        <taxon>Micromonosporaceae</taxon>
        <taxon>Paractinoplanes</taxon>
    </lineage>
</organism>
<evidence type="ECO:0000313" key="2">
    <source>
        <dbReference type="Proteomes" id="UP001602245"/>
    </source>
</evidence>
<keyword evidence="2" id="KW-1185">Reference proteome</keyword>
<dbReference type="RefSeq" id="WP_245576981.1">
    <property type="nucleotide sequence ID" value="NZ_JBIAZU010000001.1"/>
</dbReference>
<comment type="caution">
    <text evidence="1">The sequence shown here is derived from an EMBL/GenBank/DDBJ whole genome shotgun (WGS) entry which is preliminary data.</text>
</comment>
<sequence length="187" mass="20930">MHVTVEVGSRLDPEVDWPEDAALTMVAGEPVQLMIFLRHPHELEVEAVTTAPTQFAWVDGEHAGVLLYRLGPILSWSQVAYSPHLTLRQDAPAGVDRDPVVRIVLVDRDTCTVRAMHEVRWPDDFAGVVRASVERMRDAEFSRAAYVHVLAGLHRRYPTPEDLITDRTDAYCTATPLHQPSDVTAET</sequence>
<accession>A0ABW6W866</accession>
<evidence type="ECO:0000313" key="1">
    <source>
        <dbReference type="EMBL" id="MFF5289146.1"/>
    </source>
</evidence>